<dbReference type="Proteomes" id="UP000466535">
    <property type="component" value="Unassembled WGS sequence"/>
</dbReference>
<dbReference type="PANTHER" id="PTHR34075">
    <property type="entry name" value="BLR3430 PROTEIN"/>
    <property type="match status" value="1"/>
</dbReference>
<dbReference type="SUPFAM" id="SSF50249">
    <property type="entry name" value="Nucleic acid-binding proteins"/>
    <property type="match status" value="1"/>
</dbReference>
<name>A0A6B0TBE7_9EURY</name>
<evidence type="ECO:0000313" key="2">
    <source>
        <dbReference type="Proteomes" id="UP000466535"/>
    </source>
</evidence>
<dbReference type="OrthoDB" id="9573at2157"/>
<proteinExistence type="predicted"/>
<protein>
    <recommendedName>
        <fullName evidence="3">DUF35 domain-containing protein</fullName>
    </recommendedName>
</protein>
<keyword evidence="2" id="KW-1185">Reference proteome</keyword>
<dbReference type="AlphaFoldDB" id="A0A6B0TBE7"/>
<dbReference type="EMBL" id="WUUT01000007">
    <property type="protein sequence ID" value="MXR52953.1"/>
    <property type="molecule type" value="Genomic_DNA"/>
</dbReference>
<accession>A0A6B0TBE7</accession>
<reference evidence="1 2" key="1">
    <citation type="submission" date="2019-12" db="EMBL/GenBank/DDBJ databases">
        <title>Isolation and characterization of three novel carbon monoxide-oxidizing members of Halobacteria from salione crusts and soils.</title>
        <authorList>
            <person name="Myers M.R."/>
            <person name="King G.M."/>
        </authorList>
    </citation>
    <scope>NUCLEOTIDE SEQUENCE [LARGE SCALE GENOMIC DNA]</scope>
    <source>
        <strain evidence="1 2">WSH3</strain>
    </source>
</reference>
<evidence type="ECO:0008006" key="3">
    <source>
        <dbReference type="Google" id="ProtNLM"/>
    </source>
</evidence>
<gene>
    <name evidence="1" type="ORF">GRX03_15240</name>
</gene>
<comment type="caution">
    <text evidence="1">The sequence shown here is derived from an EMBL/GenBank/DDBJ whole genome shotgun (WGS) entry which is preliminary data.</text>
</comment>
<dbReference type="RefSeq" id="WP_159765123.1">
    <property type="nucleotide sequence ID" value="NZ_WUUT01000007.1"/>
</dbReference>
<evidence type="ECO:0000313" key="1">
    <source>
        <dbReference type="EMBL" id="MXR52953.1"/>
    </source>
</evidence>
<dbReference type="PANTHER" id="PTHR34075:SF5">
    <property type="entry name" value="BLR3430 PROTEIN"/>
    <property type="match status" value="1"/>
</dbReference>
<sequence length="112" mass="12608">MTGVRVDEAFRCEQCGATWYYDKHHCPVCASHEYGTTELDRGEVLSRTTVEMTPPDVRSPNDLALVRFGDVQLIAQLADDGVSTGDTVEFAGEYRLREGDDKTRPRLRKVTQ</sequence>
<dbReference type="InterPro" id="IPR012340">
    <property type="entry name" value="NA-bd_OB-fold"/>
</dbReference>
<organism evidence="1 2">
    <name type="scientific">Halovenus carboxidivorans</name>
    <dbReference type="NCBI Taxonomy" id="2692199"/>
    <lineage>
        <taxon>Archaea</taxon>
        <taxon>Methanobacteriati</taxon>
        <taxon>Methanobacteriota</taxon>
        <taxon>Stenosarchaea group</taxon>
        <taxon>Halobacteria</taxon>
        <taxon>Halobacteriales</taxon>
        <taxon>Haloarculaceae</taxon>
        <taxon>Halovenus</taxon>
    </lineage>
</organism>
<dbReference type="InterPro" id="IPR052513">
    <property type="entry name" value="Thioester_dehydratase-like"/>
</dbReference>